<dbReference type="PANTHER" id="PTHR47972:SF65">
    <property type="entry name" value="KINESIN-LIKE PROTEIN"/>
    <property type="match status" value="1"/>
</dbReference>
<dbReference type="GeneID" id="20216137"/>
<dbReference type="GO" id="GO:0007018">
    <property type="term" value="P:microtubule-based movement"/>
    <property type="evidence" value="ECO:0000318"/>
    <property type="project" value="GO_Central"/>
</dbReference>
<evidence type="ECO:0000313" key="9">
    <source>
        <dbReference type="EnsemblMetazoa" id="HelroP82982"/>
    </source>
</evidence>
<dbReference type="Proteomes" id="UP000015101">
    <property type="component" value="Unassembled WGS sequence"/>
</dbReference>
<dbReference type="HOGENOM" id="CLU_001485_2_2_1"/>
<dbReference type="OrthoDB" id="3176171at2759"/>
<dbReference type="Pfam" id="PF00225">
    <property type="entry name" value="Kinesin"/>
    <property type="match status" value="1"/>
</dbReference>
<keyword evidence="6" id="KW-0493">Microtubule</keyword>
<keyword evidence="2 5" id="KW-0547">Nucleotide-binding</keyword>
<dbReference type="EMBL" id="AMQM01005315">
    <property type="status" value="NOT_ANNOTATED_CDS"/>
    <property type="molecule type" value="Genomic_DNA"/>
</dbReference>
<dbReference type="GO" id="GO:0005871">
    <property type="term" value="C:kinesin complex"/>
    <property type="evidence" value="ECO:0000318"/>
    <property type="project" value="GO_Central"/>
</dbReference>
<reference evidence="9" key="3">
    <citation type="submission" date="2015-06" db="UniProtKB">
        <authorList>
            <consortium name="EnsemblMetazoa"/>
        </authorList>
    </citation>
    <scope>IDENTIFICATION</scope>
</reference>
<feature type="domain" description="Kinesin motor" evidence="7">
    <location>
        <begin position="45"/>
        <end position="352"/>
    </location>
</feature>
<dbReference type="EMBL" id="KB096900">
    <property type="protein sequence ID" value="ESO00574.1"/>
    <property type="molecule type" value="Genomic_DNA"/>
</dbReference>
<keyword evidence="4" id="KW-0206">Cytoskeleton</keyword>
<evidence type="ECO:0000256" key="2">
    <source>
        <dbReference type="ARBA" id="ARBA00022741"/>
    </source>
</evidence>
<dbReference type="STRING" id="6412.T1G4Y9"/>
<dbReference type="OMA" id="FFFDKVY"/>
<dbReference type="InterPro" id="IPR027417">
    <property type="entry name" value="P-loop_NTPase"/>
</dbReference>
<evidence type="ECO:0000256" key="5">
    <source>
        <dbReference type="PROSITE-ProRule" id="PRU00283"/>
    </source>
</evidence>
<evidence type="ECO:0000256" key="1">
    <source>
        <dbReference type="ARBA" id="ARBA00004245"/>
    </source>
</evidence>
<protein>
    <recommendedName>
        <fullName evidence="6">Kinesin-like protein</fullName>
    </recommendedName>
</protein>
<dbReference type="EnsemblMetazoa" id="HelroT82982">
    <property type="protein sequence ID" value="HelroP82982"/>
    <property type="gene ID" value="HelroG82982"/>
</dbReference>
<reference evidence="8 10" key="2">
    <citation type="journal article" date="2013" name="Nature">
        <title>Insights into bilaterian evolution from three spiralian genomes.</title>
        <authorList>
            <person name="Simakov O."/>
            <person name="Marletaz F."/>
            <person name="Cho S.J."/>
            <person name="Edsinger-Gonzales E."/>
            <person name="Havlak P."/>
            <person name="Hellsten U."/>
            <person name="Kuo D.H."/>
            <person name="Larsson T."/>
            <person name="Lv J."/>
            <person name="Arendt D."/>
            <person name="Savage R."/>
            <person name="Osoegawa K."/>
            <person name="de Jong P."/>
            <person name="Grimwood J."/>
            <person name="Chapman J.A."/>
            <person name="Shapiro H."/>
            <person name="Aerts A."/>
            <person name="Otillar R.P."/>
            <person name="Terry A.Y."/>
            <person name="Boore J.L."/>
            <person name="Grigoriev I.V."/>
            <person name="Lindberg D.R."/>
            <person name="Seaver E.C."/>
            <person name="Weisblat D.A."/>
            <person name="Putnam N.H."/>
            <person name="Rokhsar D.S."/>
        </authorList>
    </citation>
    <scope>NUCLEOTIDE SEQUENCE</scope>
</reference>
<dbReference type="InterPro" id="IPR001752">
    <property type="entry name" value="Kinesin_motor_dom"/>
</dbReference>
<dbReference type="FunCoup" id="T1G4Y9">
    <property type="interactions" value="645"/>
</dbReference>
<evidence type="ECO:0000313" key="10">
    <source>
        <dbReference type="Proteomes" id="UP000015101"/>
    </source>
</evidence>
<dbReference type="GO" id="GO:0003777">
    <property type="term" value="F:microtubule motor activity"/>
    <property type="evidence" value="ECO:0000318"/>
    <property type="project" value="GO_Central"/>
</dbReference>
<dbReference type="FunFam" id="3.40.850.10:FF:000168">
    <property type="entry name" value="Kinesin-like protein"/>
    <property type="match status" value="1"/>
</dbReference>
<dbReference type="InterPro" id="IPR027640">
    <property type="entry name" value="Kinesin-like_fam"/>
</dbReference>
<evidence type="ECO:0000259" key="7">
    <source>
        <dbReference type="PROSITE" id="PS50067"/>
    </source>
</evidence>
<dbReference type="AlphaFoldDB" id="T1G4Y9"/>
<name>T1G4Y9_HELRO</name>
<evidence type="ECO:0000256" key="6">
    <source>
        <dbReference type="RuleBase" id="RU000394"/>
    </source>
</evidence>
<dbReference type="KEGG" id="hro:HELRODRAFT_82982"/>
<sequence length="368" mass="40529">MQGVKKIYACDLNLGEEVEELKSLYTREALQRKLLYNELQELRGNIRVFLRCRYDSRSQCCLKFLGDNEVLAPNSKKPFTFDKVFSPKSSQEEVYEDARAVIMSCVDGYNVCILAYGQTGSGKTFTMQGPANDPGVNVRSLKELLNVCEQRENVTYNLKASMIEIYNETVHDLLSDTVNPLEVRAQGTKIVMPGLIEMQVKSLQDIDQIMKLGSKNRSVAATKMNSQSSRSHLIFMVTVEGQDKTTGACSTGTLTLCDLAGSERVSKTEATGQRLVEAAAINKSLSSLGQVFTALKTGQLHVPYRNSKLTHILQPSLGGDAKACLFVMVSPDIENLSETVSTMQFGSNAQQVQLGQAKKNISNNPRGS</sequence>
<keyword evidence="5 6" id="KW-0505">Motor protein</keyword>
<dbReference type="GO" id="GO:0005737">
    <property type="term" value="C:cytoplasm"/>
    <property type="evidence" value="ECO:0000318"/>
    <property type="project" value="GO_Central"/>
</dbReference>
<dbReference type="GO" id="GO:0005874">
    <property type="term" value="C:microtubule"/>
    <property type="evidence" value="ECO:0000318"/>
    <property type="project" value="GO_Central"/>
</dbReference>
<reference evidence="10" key="1">
    <citation type="submission" date="2012-12" db="EMBL/GenBank/DDBJ databases">
        <authorList>
            <person name="Hellsten U."/>
            <person name="Grimwood J."/>
            <person name="Chapman J.A."/>
            <person name="Shapiro H."/>
            <person name="Aerts A."/>
            <person name="Otillar R.P."/>
            <person name="Terry A.Y."/>
            <person name="Boore J.L."/>
            <person name="Simakov O."/>
            <person name="Marletaz F."/>
            <person name="Cho S.-J."/>
            <person name="Edsinger-Gonzales E."/>
            <person name="Havlak P."/>
            <person name="Kuo D.-H."/>
            <person name="Larsson T."/>
            <person name="Lv J."/>
            <person name="Arendt D."/>
            <person name="Savage R."/>
            <person name="Osoegawa K."/>
            <person name="de Jong P."/>
            <person name="Lindberg D.R."/>
            <person name="Seaver E.C."/>
            <person name="Weisblat D.A."/>
            <person name="Putnam N.H."/>
            <person name="Grigoriev I.V."/>
            <person name="Rokhsar D.S."/>
        </authorList>
    </citation>
    <scope>NUCLEOTIDE SEQUENCE</scope>
</reference>
<dbReference type="eggNOG" id="KOG0239">
    <property type="taxonomic scope" value="Eukaryota"/>
</dbReference>
<dbReference type="CTD" id="20216137"/>
<dbReference type="PROSITE" id="PS00411">
    <property type="entry name" value="KINESIN_MOTOR_1"/>
    <property type="match status" value="1"/>
</dbReference>
<evidence type="ECO:0000313" key="8">
    <source>
        <dbReference type="EMBL" id="ESO00574.1"/>
    </source>
</evidence>
<keyword evidence="3 5" id="KW-0067">ATP-binding</keyword>
<accession>T1G4Y9</accession>
<feature type="binding site" evidence="5">
    <location>
        <begin position="117"/>
        <end position="124"/>
    </location>
    <ligand>
        <name>ATP</name>
        <dbReference type="ChEBI" id="CHEBI:30616"/>
    </ligand>
</feature>
<gene>
    <name evidence="9" type="primary">20216137</name>
    <name evidence="8" type="ORF">HELRODRAFT_82982</name>
</gene>
<dbReference type="PROSITE" id="PS50067">
    <property type="entry name" value="KINESIN_MOTOR_2"/>
    <property type="match status" value="1"/>
</dbReference>
<evidence type="ECO:0000256" key="3">
    <source>
        <dbReference type="ARBA" id="ARBA00022840"/>
    </source>
</evidence>
<keyword evidence="10" id="KW-1185">Reference proteome</keyword>
<dbReference type="InterPro" id="IPR036961">
    <property type="entry name" value="Kinesin_motor_dom_sf"/>
</dbReference>
<dbReference type="GO" id="GO:0016887">
    <property type="term" value="F:ATP hydrolysis activity"/>
    <property type="evidence" value="ECO:0000318"/>
    <property type="project" value="GO_Central"/>
</dbReference>
<dbReference type="GO" id="GO:0005524">
    <property type="term" value="F:ATP binding"/>
    <property type="evidence" value="ECO:0007669"/>
    <property type="project" value="UniProtKB-UniRule"/>
</dbReference>
<dbReference type="SUPFAM" id="SSF52540">
    <property type="entry name" value="P-loop containing nucleoside triphosphate hydrolases"/>
    <property type="match status" value="1"/>
</dbReference>
<dbReference type="GO" id="GO:0008017">
    <property type="term" value="F:microtubule binding"/>
    <property type="evidence" value="ECO:0000318"/>
    <property type="project" value="GO_Central"/>
</dbReference>
<dbReference type="SMART" id="SM00129">
    <property type="entry name" value="KISc"/>
    <property type="match status" value="1"/>
</dbReference>
<proteinExistence type="inferred from homology"/>
<keyword evidence="4" id="KW-0963">Cytoplasm</keyword>
<dbReference type="PRINTS" id="PR00380">
    <property type="entry name" value="KINESINHEAVY"/>
</dbReference>
<dbReference type="RefSeq" id="XP_009021211.1">
    <property type="nucleotide sequence ID" value="XM_009022963.1"/>
</dbReference>
<dbReference type="InterPro" id="IPR019821">
    <property type="entry name" value="Kinesin_motor_CS"/>
</dbReference>
<dbReference type="InParanoid" id="T1G4Y9"/>
<evidence type="ECO:0000256" key="4">
    <source>
        <dbReference type="ARBA" id="ARBA00023212"/>
    </source>
</evidence>
<comment type="subcellular location">
    <subcellularLocation>
        <location evidence="1">Cytoplasm</location>
        <location evidence="1">Cytoskeleton</location>
    </subcellularLocation>
</comment>
<dbReference type="PANTHER" id="PTHR47972">
    <property type="entry name" value="KINESIN-LIKE PROTEIN KLP-3"/>
    <property type="match status" value="1"/>
</dbReference>
<dbReference type="Gene3D" id="3.40.850.10">
    <property type="entry name" value="Kinesin motor domain"/>
    <property type="match status" value="1"/>
</dbReference>
<organism evidence="9 10">
    <name type="scientific">Helobdella robusta</name>
    <name type="common">Californian leech</name>
    <dbReference type="NCBI Taxonomy" id="6412"/>
    <lineage>
        <taxon>Eukaryota</taxon>
        <taxon>Metazoa</taxon>
        <taxon>Spiralia</taxon>
        <taxon>Lophotrochozoa</taxon>
        <taxon>Annelida</taxon>
        <taxon>Clitellata</taxon>
        <taxon>Hirudinea</taxon>
        <taxon>Rhynchobdellida</taxon>
        <taxon>Glossiphoniidae</taxon>
        <taxon>Helobdella</taxon>
    </lineage>
</organism>
<comment type="similarity">
    <text evidence="5 6">Belongs to the TRAFAC class myosin-kinesin ATPase superfamily. Kinesin family.</text>
</comment>